<accession>A0A1M5NCX8</accession>
<dbReference type="RefSeq" id="WP_083960294.1">
    <property type="nucleotide sequence ID" value="NZ_FQVN01000015.1"/>
</dbReference>
<dbReference type="Proteomes" id="UP000184501">
    <property type="component" value="Unassembled WGS sequence"/>
</dbReference>
<dbReference type="InterPro" id="IPR051446">
    <property type="entry name" value="HTH_trans_reg/aminotransferase"/>
</dbReference>
<evidence type="ECO:0000256" key="3">
    <source>
        <dbReference type="ARBA" id="ARBA00023015"/>
    </source>
</evidence>
<dbReference type="Pfam" id="PF00155">
    <property type="entry name" value="Aminotran_1_2"/>
    <property type="match status" value="1"/>
</dbReference>
<sequence length="454" mass="49094">MAELHLDLPPIRPLRVAIEQALREAIRTGRLATGAPVPSTRALAGELGVSRGTVVGAYDQLVAEGWLHTRQGAPTVVARGQVAEAPVPPTPPVARPRWDLRPGFPDATLFPARAWIGALRGVLASGAPDAHEYPDRFGHPELRRALADHLARSRRVVCPPERIVVLPGFGAALVALTTMFGALGHRCVGMEDPCFELHRQLVERAGLAVRPVPVDNRGVNPSGLAATPVRALVVTPAHQNPLGPTLDPARRHQLVEWARRVDGYLVEDDYDGEYRFDRRPVGALHALDPSRVVYAGTASKTLSPGVRLAWLAVPARLMEPLAAAVPVGVVPNLDQLAFAELLRDGRFARHVRRTHVEYQRRHRRLVTRLAGVPDATLTGIAGGLHAVLRLAGGPARERELLAAAARRSLALQGLGPYWHGRQREGGLVIGYSRPRAADADAAIDQLAELLRSPR</sequence>
<organism evidence="7 8">
    <name type="scientific">Streptoalloteichus hindustanus</name>
    <dbReference type="NCBI Taxonomy" id="2017"/>
    <lineage>
        <taxon>Bacteria</taxon>
        <taxon>Bacillati</taxon>
        <taxon>Actinomycetota</taxon>
        <taxon>Actinomycetes</taxon>
        <taxon>Pseudonocardiales</taxon>
        <taxon>Pseudonocardiaceae</taxon>
        <taxon>Streptoalloteichus</taxon>
    </lineage>
</organism>
<dbReference type="PANTHER" id="PTHR46577:SF1">
    <property type="entry name" value="HTH-TYPE TRANSCRIPTIONAL REGULATORY PROTEIN GABR"/>
    <property type="match status" value="1"/>
</dbReference>
<keyword evidence="5" id="KW-0804">Transcription</keyword>
<keyword evidence="7" id="KW-0032">Aminotransferase</keyword>
<dbReference type="InterPro" id="IPR004839">
    <property type="entry name" value="Aminotransferase_I/II_large"/>
</dbReference>
<evidence type="ECO:0000259" key="6">
    <source>
        <dbReference type="PROSITE" id="PS50949"/>
    </source>
</evidence>
<keyword evidence="4" id="KW-0238">DNA-binding</keyword>
<evidence type="ECO:0000256" key="5">
    <source>
        <dbReference type="ARBA" id="ARBA00023163"/>
    </source>
</evidence>
<dbReference type="PANTHER" id="PTHR46577">
    <property type="entry name" value="HTH-TYPE TRANSCRIPTIONAL REGULATORY PROTEIN GABR"/>
    <property type="match status" value="1"/>
</dbReference>
<feature type="domain" description="HTH gntR-type" evidence="6">
    <location>
        <begin position="12"/>
        <end position="80"/>
    </location>
</feature>
<keyword evidence="3" id="KW-0805">Transcription regulation</keyword>
<dbReference type="AlphaFoldDB" id="A0A1M5NCX8"/>
<evidence type="ECO:0000256" key="2">
    <source>
        <dbReference type="ARBA" id="ARBA00022898"/>
    </source>
</evidence>
<dbReference type="SUPFAM" id="SSF53383">
    <property type="entry name" value="PLP-dependent transferases"/>
    <property type="match status" value="1"/>
</dbReference>
<dbReference type="CDD" id="cd07377">
    <property type="entry name" value="WHTH_GntR"/>
    <property type="match status" value="1"/>
</dbReference>
<dbReference type="SUPFAM" id="SSF46785">
    <property type="entry name" value="Winged helix' DNA-binding domain"/>
    <property type="match status" value="1"/>
</dbReference>
<dbReference type="InterPro" id="IPR036390">
    <property type="entry name" value="WH_DNA-bd_sf"/>
</dbReference>
<dbReference type="GO" id="GO:0003677">
    <property type="term" value="F:DNA binding"/>
    <property type="evidence" value="ECO:0007669"/>
    <property type="project" value="UniProtKB-KW"/>
</dbReference>
<dbReference type="GO" id="GO:0008483">
    <property type="term" value="F:transaminase activity"/>
    <property type="evidence" value="ECO:0007669"/>
    <property type="project" value="UniProtKB-KW"/>
</dbReference>
<dbReference type="OrthoDB" id="5415143at2"/>
<name>A0A1M5NCX8_STRHI</name>
<dbReference type="STRING" id="2017.SAMN05444320_11597"/>
<dbReference type="Gene3D" id="3.40.640.10">
    <property type="entry name" value="Type I PLP-dependent aspartate aminotransferase-like (Major domain)"/>
    <property type="match status" value="1"/>
</dbReference>
<dbReference type="InterPro" id="IPR036388">
    <property type="entry name" value="WH-like_DNA-bd_sf"/>
</dbReference>
<dbReference type="PRINTS" id="PR00035">
    <property type="entry name" value="HTHGNTR"/>
</dbReference>
<dbReference type="Pfam" id="PF00392">
    <property type="entry name" value="GntR"/>
    <property type="match status" value="1"/>
</dbReference>
<dbReference type="GO" id="GO:0003700">
    <property type="term" value="F:DNA-binding transcription factor activity"/>
    <property type="evidence" value="ECO:0007669"/>
    <property type="project" value="InterPro"/>
</dbReference>
<evidence type="ECO:0000256" key="1">
    <source>
        <dbReference type="ARBA" id="ARBA00005384"/>
    </source>
</evidence>
<keyword evidence="8" id="KW-1185">Reference proteome</keyword>
<dbReference type="InterPro" id="IPR000524">
    <property type="entry name" value="Tscrpt_reg_HTH_GntR"/>
</dbReference>
<dbReference type="Gene3D" id="1.10.10.10">
    <property type="entry name" value="Winged helix-like DNA-binding domain superfamily/Winged helix DNA-binding domain"/>
    <property type="match status" value="1"/>
</dbReference>
<comment type="similarity">
    <text evidence="1">In the C-terminal section; belongs to the class-I pyridoxal-phosphate-dependent aminotransferase family.</text>
</comment>
<dbReference type="InterPro" id="IPR015424">
    <property type="entry name" value="PyrdxlP-dep_Trfase"/>
</dbReference>
<evidence type="ECO:0000313" key="7">
    <source>
        <dbReference type="EMBL" id="SHG87424.1"/>
    </source>
</evidence>
<dbReference type="SMART" id="SM00345">
    <property type="entry name" value="HTH_GNTR"/>
    <property type="match status" value="1"/>
</dbReference>
<dbReference type="PROSITE" id="PS50949">
    <property type="entry name" value="HTH_GNTR"/>
    <property type="match status" value="1"/>
</dbReference>
<dbReference type="CDD" id="cd00609">
    <property type="entry name" value="AAT_like"/>
    <property type="match status" value="1"/>
</dbReference>
<dbReference type="InterPro" id="IPR015421">
    <property type="entry name" value="PyrdxlP-dep_Trfase_major"/>
</dbReference>
<protein>
    <submittedName>
        <fullName evidence="7">GntR family transcriptional regulator / MocR family aminotransferase</fullName>
    </submittedName>
</protein>
<reference evidence="7 8" key="1">
    <citation type="submission" date="2016-11" db="EMBL/GenBank/DDBJ databases">
        <authorList>
            <person name="Jaros S."/>
            <person name="Januszkiewicz K."/>
            <person name="Wedrychowicz H."/>
        </authorList>
    </citation>
    <scope>NUCLEOTIDE SEQUENCE [LARGE SCALE GENOMIC DNA]</scope>
    <source>
        <strain evidence="7 8">DSM 44523</strain>
    </source>
</reference>
<dbReference type="GO" id="GO:0030170">
    <property type="term" value="F:pyridoxal phosphate binding"/>
    <property type="evidence" value="ECO:0007669"/>
    <property type="project" value="InterPro"/>
</dbReference>
<keyword evidence="7" id="KW-0808">Transferase</keyword>
<proteinExistence type="inferred from homology"/>
<keyword evidence="2" id="KW-0663">Pyridoxal phosphate</keyword>
<dbReference type="EMBL" id="FQVN01000015">
    <property type="protein sequence ID" value="SHG87424.1"/>
    <property type="molecule type" value="Genomic_DNA"/>
</dbReference>
<evidence type="ECO:0000256" key="4">
    <source>
        <dbReference type="ARBA" id="ARBA00023125"/>
    </source>
</evidence>
<gene>
    <name evidence="7" type="ORF">SAMN05444320_11597</name>
</gene>
<evidence type="ECO:0000313" key="8">
    <source>
        <dbReference type="Proteomes" id="UP000184501"/>
    </source>
</evidence>